<dbReference type="SUPFAM" id="SSF81383">
    <property type="entry name" value="F-box domain"/>
    <property type="match status" value="1"/>
</dbReference>
<dbReference type="InterPro" id="IPR001810">
    <property type="entry name" value="F-box_dom"/>
</dbReference>
<dbReference type="PROSITE" id="PS50181">
    <property type="entry name" value="FBOX"/>
    <property type="match status" value="1"/>
</dbReference>
<dbReference type="Proteomes" id="UP000748756">
    <property type="component" value="Unassembled WGS sequence"/>
</dbReference>
<evidence type="ECO:0000313" key="2">
    <source>
        <dbReference type="EMBL" id="KAF9143535.1"/>
    </source>
</evidence>
<dbReference type="EMBL" id="JAAAUQ010001061">
    <property type="protein sequence ID" value="KAF9143535.1"/>
    <property type="molecule type" value="Genomic_DNA"/>
</dbReference>
<dbReference type="Pfam" id="PF12937">
    <property type="entry name" value="F-box-like"/>
    <property type="match status" value="1"/>
</dbReference>
<feature type="domain" description="F-box" evidence="1">
    <location>
        <begin position="29"/>
        <end position="75"/>
    </location>
</feature>
<accession>A0A9P5RTL5</accession>
<name>A0A9P5RTL5_9FUNG</name>
<keyword evidence="3" id="KW-1185">Reference proteome</keyword>
<reference evidence="2" key="1">
    <citation type="journal article" date="2020" name="Fungal Divers.">
        <title>Resolving the Mortierellaceae phylogeny through synthesis of multi-gene phylogenetics and phylogenomics.</title>
        <authorList>
            <person name="Vandepol N."/>
            <person name="Liber J."/>
            <person name="Desiro A."/>
            <person name="Na H."/>
            <person name="Kennedy M."/>
            <person name="Barry K."/>
            <person name="Grigoriev I.V."/>
            <person name="Miller A.N."/>
            <person name="O'Donnell K."/>
            <person name="Stajich J.E."/>
            <person name="Bonito G."/>
        </authorList>
    </citation>
    <scope>NUCLEOTIDE SEQUENCE</scope>
    <source>
        <strain evidence="2">NRRL 6426</strain>
    </source>
</reference>
<protein>
    <recommendedName>
        <fullName evidence="1">F-box domain-containing protein</fullName>
    </recommendedName>
</protein>
<evidence type="ECO:0000259" key="1">
    <source>
        <dbReference type="PROSITE" id="PS50181"/>
    </source>
</evidence>
<proteinExistence type="predicted"/>
<dbReference type="AlphaFoldDB" id="A0A9P5RTL5"/>
<comment type="caution">
    <text evidence="2">The sequence shown here is derived from an EMBL/GenBank/DDBJ whole genome shotgun (WGS) entry which is preliminary data.</text>
</comment>
<dbReference type="InterPro" id="IPR036047">
    <property type="entry name" value="F-box-like_dom_sf"/>
</dbReference>
<organism evidence="2 3">
    <name type="scientific">Linnemannia schmuckeri</name>
    <dbReference type="NCBI Taxonomy" id="64567"/>
    <lineage>
        <taxon>Eukaryota</taxon>
        <taxon>Fungi</taxon>
        <taxon>Fungi incertae sedis</taxon>
        <taxon>Mucoromycota</taxon>
        <taxon>Mortierellomycotina</taxon>
        <taxon>Mortierellomycetes</taxon>
        <taxon>Mortierellales</taxon>
        <taxon>Mortierellaceae</taxon>
        <taxon>Linnemannia</taxon>
    </lineage>
</organism>
<dbReference type="Gene3D" id="1.20.1280.50">
    <property type="match status" value="1"/>
</dbReference>
<sequence length="183" mass="20805">MIIKVLSSNVTGNTTMNSSTRPSRLLVLEPVHKRVPVEVWEQILSYHYPSQLSRISMVNKNFNSIVSLLEVWSRMFAVAHGPKAHLRPLLDIPKSKRYMTFMCSSSLHVCESCFGLTEYNAGNLSATAEVVNLPRGKVFDEIAAIKCMRLQFGGDVGVEAYNESTEEYDEKTEARIRWYQLQE</sequence>
<evidence type="ECO:0000313" key="3">
    <source>
        <dbReference type="Proteomes" id="UP000748756"/>
    </source>
</evidence>
<dbReference type="OrthoDB" id="2404831at2759"/>
<gene>
    <name evidence="2" type="ORF">BG015_000405</name>
</gene>